<feature type="domain" description="Flagellin N-terminal" evidence="1">
    <location>
        <begin position="59"/>
        <end position="148"/>
    </location>
</feature>
<dbReference type="RefSeq" id="WP_066804332.1">
    <property type="nucleotide sequence ID" value="NZ_CP014206.1"/>
</dbReference>
<dbReference type="GO" id="GO:0005198">
    <property type="term" value="F:structural molecule activity"/>
    <property type="evidence" value="ECO:0007669"/>
    <property type="project" value="InterPro"/>
</dbReference>
<gene>
    <name evidence="2" type="ORF">AWY79_12365</name>
    <name evidence="3" type="ORF">EDC59_106211</name>
</gene>
<proteinExistence type="predicted"/>
<dbReference type="KEGG" id="dej:AWY79_12365"/>
<reference evidence="3 5" key="2">
    <citation type="submission" date="2019-03" db="EMBL/GenBank/DDBJ databases">
        <title>Genomic Encyclopedia of Type Strains, Phase IV (KMG-IV): sequencing the most valuable type-strain genomes for metagenomic binning, comparative biology and taxonomic classification.</title>
        <authorList>
            <person name="Goeker M."/>
        </authorList>
    </citation>
    <scope>NUCLEOTIDE SEQUENCE [LARGE SCALE GENOMIC DNA]</scope>
    <source>
        <strain evidence="3 5">DSM 101483</strain>
    </source>
</reference>
<dbReference type="InterPro" id="IPR001029">
    <property type="entry name" value="Flagellin_N"/>
</dbReference>
<dbReference type="Pfam" id="PF00669">
    <property type="entry name" value="Flagellin_N"/>
    <property type="match status" value="1"/>
</dbReference>
<keyword evidence="3" id="KW-0969">Cilium</keyword>
<organism evidence="3 5">
    <name type="scientific">Pseudodesulfovibrio indicus</name>
    <dbReference type="NCBI Taxonomy" id="1716143"/>
    <lineage>
        <taxon>Bacteria</taxon>
        <taxon>Pseudomonadati</taxon>
        <taxon>Thermodesulfobacteriota</taxon>
        <taxon>Desulfovibrionia</taxon>
        <taxon>Desulfovibrionales</taxon>
        <taxon>Desulfovibrionaceae</taxon>
    </lineage>
</organism>
<keyword evidence="3" id="KW-0966">Cell projection</keyword>
<name>A0A126QP59_9BACT</name>
<dbReference type="AlphaFoldDB" id="A0A126QP59"/>
<evidence type="ECO:0000313" key="3">
    <source>
        <dbReference type="EMBL" id="TDT88393.1"/>
    </source>
</evidence>
<dbReference type="SUPFAM" id="SSF64518">
    <property type="entry name" value="Phase 1 flagellin"/>
    <property type="match status" value="1"/>
</dbReference>
<dbReference type="Proteomes" id="UP000295506">
    <property type="component" value="Unassembled WGS sequence"/>
</dbReference>
<dbReference type="EMBL" id="SOBK01000006">
    <property type="protein sequence ID" value="TDT88393.1"/>
    <property type="molecule type" value="Genomic_DNA"/>
</dbReference>
<evidence type="ECO:0000259" key="1">
    <source>
        <dbReference type="Pfam" id="PF00669"/>
    </source>
</evidence>
<reference evidence="2 4" key="1">
    <citation type="journal article" date="2016" name="Front. Microbiol.">
        <title>Genome Sequence of the Piezophilic, Mesophilic Sulfate-Reducing Bacterium Desulfovibrio indicus J2T.</title>
        <authorList>
            <person name="Cao J."/>
            <person name="Maignien L."/>
            <person name="Shao Z."/>
            <person name="Alain K."/>
            <person name="Jebbar M."/>
        </authorList>
    </citation>
    <scope>NUCLEOTIDE SEQUENCE [LARGE SCALE GENOMIC DNA]</scope>
    <source>
        <strain evidence="2 4">J2</strain>
    </source>
</reference>
<dbReference type="OrthoDB" id="5447284at2"/>
<accession>A0A126QP59</accession>
<evidence type="ECO:0000313" key="5">
    <source>
        <dbReference type="Proteomes" id="UP000295506"/>
    </source>
</evidence>
<keyword evidence="3" id="KW-0282">Flagellum</keyword>
<dbReference type="Gene3D" id="1.20.1330.10">
    <property type="entry name" value="f41 fragment of flagellin, N-terminal domain"/>
    <property type="match status" value="1"/>
</dbReference>
<keyword evidence="4" id="KW-1185">Reference proteome</keyword>
<dbReference type="EMBL" id="CP014206">
    <property type="protein sequence ID" value="AMK11850.1"/>
    <property type="molecule type" value="Genomic_DNA"/>
</dbReference>
<evidence type="ECO:0000313" key="2">
    <source>
        <dbReference type="EMBL" id="AMK11850.1"/>
    </source>
</evidence>
<evidence type="ECO:0000313" key="4">
    <source>
        <dbReference type="Proteomes" id="UP000055611"/>
    </source>
</evidence>
<sequence>MALTDIEKSFIYDYSMQLLQQDMLTNRLFASSSVGTDLRSLVLGGPVRAATFTNPFEEAISGTLRGDAAAVRQAAKNVGEAASMMGVARTEMATIVDALNDMENMIDQINSGELDGTSSVVQADYDALRDKITGAISGADFNGIAVLDSGQWGTDQIDANGNVFIQSSKDGGFNITFHSVDTPSSGVNWTDLDGTALGADATRATQLGYVQSLQSEMSSIMNVYEGKEDSLQSQQLNLESQSQLLDQAAQIRKPSDPDYSLEQLLADLIARQTGTIYDGTG</sequence>
<protein>
    <submittedName>
        <fullName evidence="3">Flagellin</fullName>
    </submittedName>
</protein>
<dbReference type="Proteomes" id="UP000055611">
    <property type="component" value="Chromosome"/>
</dbReference>